<evidence type="ECO:0000256" key="3">
    <source>
        <dbReference type="PIRSR" id="PIRSR006241-50"/>
    </source>
</evidence>
<sequence>MSKFSACIDMLFVPETDDPAARIHLARTAGMDAVEFWLWSNKDLDAIEKALNETGLKLAGIVAEPFADLTRASDHGRFLAGLEKSRDVALRLGAEVLICQSGPLLADVDRQKQHDDLRSAMLRSADVLKGSGVRLGLEPLNDRVDHPGYYLTSTIEALEIVDQVDRPEIGITFDLYHAMVMGEDPISEIEKHVHRVAHVHIADHPGRNQPGSGRLNLKPAIKWLEANGYDGFIGLEFRPTGGTMDALEMMRKSLGL</sequence>
<evidence type="ECO:0000313" key="6">
    <source>
        <dbReference type="Proteomes" id="UP001217476"/>
    </source>
</evidence>
<dbReference type="InterPro" id="IPR050417">
    <property type="entry name" value="Sugar_Epim/Isomerase"/>
</dbReference>
<comment type="similarity">
    <text evidence="2">Belongs to the hyi family.</text>
</comment>
<gene>
    <name evidence="5" type="ORF">P0Y65_18590</name>
</gene>
<evidence type="ECO:0000256" key="2">
    <source>
        <dbReference type="PIRNR" id="PIRNR006241"/>
    </source>
</evidence>
<feature type="active site" description="Proton donor/acceptor" evidence="3">
    <location>
        <position position="138"/>
    </location>
</feature>
<dbReference type="PANTHER" id="PTHR43489">
    <property type="entry name" value="ISOMERASE"/>
    <property type="match status" value="1"/>
</dbReference>
<feature type="domain" description="Xylose isomerase-like TIM barrel" evidence="4">
    <location>
        <begin position="24"/>
        <end position="252"/>
    </location>
</feature>
<reference evidence="5" key="1">
    <citation type="submission" date="2023-03" db="EMBL/GenBank/DDBJ databases">
        <title>Andean soil-derived lignocellulolytic bacterial consortium as a source of novel taxa and putative plastic-active enzymes.</title>
        <authorList>
            <person name="Diaz-Garcia L."/>
            <person name="Chuvochina M."/>
            <person name="Feuerriegel G."/>
            <person name="Bunk B."/>
            <person name="Sproer C."/>
            <person name="Streit W.R."/>
            <person name="Rodriguez L.M."/>
            <person name="Overmann J."/>
            <person name="Jimenez D.J."/>
        </authorList>
    </citation>
    <scope>NUCLEOTIDE SEQUENCE</scope>
    <source>
        <strain evidence="5">MAG 4196</strain>
    </source>
</reference>
<dbReference type="InterPro" id="IPR026040">
    <property type="entry name" value="HyI-like"/>
</dbReference>
<dbReference type="InterPro" id="IPR013022">
    <property type="entry name" value="Xyl_isomerase-like_TIM-brl"/>
</dbReference>
<dbReference type="InterPro" id="IPR036237">
    <property type="entry name" value="Xyl_isomerase-like_sf"/>
</dbReference>
<evidence type="ECO:0000313" key="5">
    <source>
        <dbReference type="EMBL" id="WEK04164.1"/>
    </source>
</evidence>
<evidence type="ECO:0000256" key="1">
    <source>
        <dbReference type="ARBA" id="ARBA00023235"/>
    </source>
</evidence>
<dbReference type="EMBL" id="CP119312">
    <property type="protein sequence ID" value="WEK04164.1"/>
    <property type="molecule type" value="Genomic_DNA"/>
</dbReference>
<dbReference type="PIRSF" id="PIRSF006241">
    <property type="entry name" value="HyI"/>
    <property type="match status" value="1"/>
</dbReference>
<dbReference type="GO" id="GO:0016853">
    <property type="term" value="F:isomerase activity"/>
    <property type="evidence" value="ECO:0007669"/>
    <property type="project" value="UniProtKB-KW"/>
</dbReference>
<feature type="active site" description="Proton donor/acceptor" evidence="3">
    <location>
        <position position="236"/>
    </location>
</feature>
<dbReference type="AlphaFoldDB" id="A0AAJ6B0F4"/>
<name>A0AAJ6B0F4_9HYPH</name>
<keyword evidence="1 2" id="KW-0413">Isomerase</keyword>
<proteinExistence type="inferred from homology"/>
<dbReference type="Pfam" id="PF01261">
    <property type="entry name" value="AP_endonuc_2"/>
    <property type="match status" value="1"/>
</dbReference>
<protein>
    <submittedName>
        <fullName evidence="5">TIM barrel protein</fullName>
    </submittedName>
</protein>
<accession>A0AAJ6B0F4</accession>
<dbReference type="Gene3D" id="3.20.20.150">
    <property type="entry name" value="Divalent-metal-dependent TIM barrel enzymes"/>
    <property type="match status" value="1"/>
</dbReference>
<organism evidence="5 6">
    <name type="scientific">Candidatus Devosia phytovorans</name>
    <dbReference type="NCBI Taxonomy" id="3121372"/>
    <lineage>
        <taxon>Bacteria</taxon>
        <taxon>Pseudomonadati</taxon>
        <taxon>Pseudomonadota</taxon>
        <taxon>Alphaproteobacteria</taxon>
        <taxon>Hyphomicrobiales</taxon>
        <taxon>Devosiaceae</taxon>
        <taxon>Devosia</taxon>
    </lineage>
</organism>
<dbReference type="Proteomes" id="UP001217476">
    <property type="component" value="Chromosome"/>
</dbReference>
<evidence type="ECO:0000259" key="4">
    <source>
        <dbReference type="Pfam" id="PF01261"/>
    </source>
</evidence>
<dbReference type="SUPFAM" id="SSF51658">
    <property type="entry name" value="Xylose isomerase-like"/>
    <property type="match status" value="1"/>
</dbReference>